<dbReference type="InterPro" id="IPR041698">
    <property type="entry name" value="Methyltransf_25"/>
</dbReference>
<dbReference type="OMA" id="HWAVMDA"/>
<dbReference type="CDD" id="cd02440">
    <property type="entry name" value="AdoMet_MTases"/>
    <property type="match status" value="1"/>
</dbReference>
<dbReference type="Proteomes" id="UP000218811">
    <property type="component" value="Unassembled WGS sequence"/>
</dbReference>
<keyword evidence="2 5" id="KW-0489">Methyltransferase</keyword>
<dbReference type="InterPro" id="IPR029063">
    <property type="entry name" value="SAM-dependent_MTases_sf"/>
</dbReference>
<dbReference type="STRING" id="742152.A0A2H3JC97"/>
<proteinExistence type="inferred from homology"/>
<name>A0A2H3JC97_WOLCO</name>
<sequence length="209" mass="24511">MATSTSVLPEKNESYSTREYWDQRYSQESEDASFDWFKSYADVADIIRELIPSRDARILMLGCGNSRLSEEMYDDGYKNIINTDYSGVLIEKMRHRHQNTRPEMEWHEMDIRELSFESDSFDVAIDKGTMDAMMTAKGDVWDPPAEVDENCNREVDEVLRILRKPGGVFIYLTFGQPHFRKRYLSRPGTTLEVRALGEAFHYYLYILRT</sequence>
<protein>
    <submittedName>
        <fullName evidence="5">S-adenosyl-L-methionine-dependent methyltransferase</fullName>
    </submittedName>
</protein>
<evidence type="ECO:0000259" key="4">
    <source>
        <dbReference type="Pfam" id="PF13649"/>
    </source>
</evidence>
<dbReference type="PANTHER" id="PTHR12176">
    <property type="entry name" value="SAM-DEPENDENT METHYLTRANSFERASE SUPERFAMILY PROTEIN"/>
    <property type="match status" value="1"/>
</dbReference>
<dbReference type="FunFam" id="3.40.50.150:FF:000217">
    <property type="entry name" value="Methyltransferase protein 13"/>
    <property type="match status" value="1"/>
</dbReference>
<gene>
    <name evidence="5" type="ORF">WOLCODRAFT_81874</name>
</gene>
<dbReference type="PANTHER" id="PTHR12176:SF80">
    <property type="entry name" value="EEF1A LYSINE METHYLTRANSFERASE 4"/>
    <property type="match status" value="1"/>
</dbReference>
<keyword evidence="6" id="KW-1185">Reference proteome</keyword>
<comment type="similarity">
    <text evidence="1">Belongs to the methyltransferase superfamily.</text>
</comment>
<dbReference type="GO" id="GO:0008168">
    <property type="term" value="F:methyltransferase activity"/>
    <property type="evidence" value="ECO:0007669"/>
    <property type="project" value="UniProtKB-KW"/>
</dbReference>
<evidence type="ECO:0000256" key="3">
    <source>
        <dbReference type="ARBA" id="ARBA00022679"/>
    </source>
</evidence>
<dbReference type="EMBL" id="KB467876">
    <property type="protein sequence ID" value="PCH36359.1"/>
    <property type="molecule type" value="Genomic_DNA"/>
</dbReference>
<evidence type="ECO:0000256" key="2">
    <source>
        <dbReference type="ARBA" id="ARBA00022603"/>
    </source>
</evidence>
<dbReference type="Pfam" id="PF13649">
    <property type="entry name" value="Methyltransf_25"/>
    <property type="match status" value="1"/>
</dbReference>
<feature type="domain" description="Methyltransferase" evidence="4">
    <location>
        <begin position="58"/>
        <end position="129"/>
    </location>
</feature>
<keyword evidence="3 5" id="KW-0808">Transferase</keyword>
<evidence type="ECO:0000256" key="1">
    <source>
        <dbReference type="ARBA" id="ARBA00008361"/>
    </source>
</evidence>
<dbReference type="InterPro" id="IPR051419">
    <property type="entry name" value="Lys/N-term_MeTrsfase_sf"/>
</dbReference>
<dbReference type="Gene3D" id="3.40.50.150">
    <property type="entry name" value="Vaccinia Virus protein VP39"/>
    <property type="match status" value="1"/>
</dbReference>
<dbReference type="AlphaFoldDB" id="A0A2H3JC97"/>
<reference evidence="5 6" key="1">
    <citation type="journal article" date="2012" name="Science">
        <title>The Paleozoic origin of enzymatic lignin decomposition reconstructed from 31 fungal genomes.</title>
        <authorList>
            <person name="Floudas D."/>
            <person name="Binder M."/>
            <person name="Riley R."/>
            <person name="Barry K."/>
            <person name="Blanchette R.A."/>
            <person name="Henrissat B."/>
            <person name="Martinez A.T."/>
            <person name="Otillar R."/>
            <person name="Spatafora J.W."/>
            <person name="Yadav J.S."/>
            <person name="Aerts A."/>
            <person name="Benoit I."/>
            <person name="Boyd A."/>
            <person name="Carlson A."/>
            <person name="Copeland A."/>
            <person name="Coutinho P.M."/>
            <person name="de Vries R.P."/>
            <person name="Ferreira P."/>
            <person name="Findley K."/>
            <person name="Foster B."/>
            <person name="Gaskell J."/>
            <person name="Glotzer D."/>
            <person name="Gorecki P."/>
            <person name="Heitman J."/>
            <person name="Hesse C."/>
            <person name="Hori C."/>
            <person name="Igarashi K."/>
            <person name="Jurgens J.A."/>
            <person name="Kallen N."/>
            <person name="Kersten P."/>
            <person name="Kohler A."/>
            <person name="Kuees U."/>
            <person name="Kumar T.K.A."/>
            <person name="Kuo A."/>
            <person name="LaButti K."/>
            <person name="Larrondo L.F."/>
            <person name="Lindquist E."/>
            <person name="Ling A."/>
            <person name="Lombard V."/>
            <person name="Lucas S."/>
            <person name="Lundell T."/>
            <person name="Martin R."/>
            <person name="McLaughlin D.J."/>
            <person name="Morgenstern I."/>
            <person name="Morin E."/>
            <person name="Murat C."/>
            <person name="Nagy L.G."/>
            <person name="Nolan M."/>
            <person name="Ohm R.A."/>
            <person name="Patyshakuliyeva A."/>
            <person name="Rokas A."/>
            <person name="Ruiz-Duenas F.J."/>
            <person name="Sabat G."/>
            <person name="Salamov A."/>
            <person name="Samejima M."/>
            <person name="Schmutz J."/>
            <person name="Slot J.C."/>
            <person name="St John F."/>
            <person name="Stenlid J."/>
            <person name="Sun H."/>
            <person name="Sun S."/>
            <person name="Syed K."/>
            <person name="Tsang A."/>
            <person name="Wiebenga A."/>
            <person name="Young D."/>
            <person name="Pisabarro A."/>
            <person name="Eastwood D.C."/>
            <person name="Martin F."/>
            <person name="Cullen D."/>
            <person name="Grigoriev I.V."/>
            <person name="Hibbett D.S."/>
        </authorList>
    </citation>
    <scope>NUCLEOTIDE SEQUENCE [LARGE SCALE GENOMIC DNA]</scope>
    <source>
        <strain evidence="5 6">MD-104</strain>
    </source>
</reference>
<organism evidence="5 6">
    <name type="scientific">Wolfiporia cocos (strain MD-104)</name>
    <name type="common">Brown rot fungus</name>
    <dbReference type="NCBI Taxonomy" id="742152"/>
    <lineage>
        <taxon>Eukaryota</taxon>
        <taxon>Fungi</taxon>
        <taxon>Dikarya</taxon>
        <taxon>Basidiomycota</taxon>
        <taxon>Agaricomycotina</taxon>
        <taxon>Agaricomycetes</taxon>
        <taxon>Polyporales</taxon>
        <taxon>Phaeolaceae</taxon>
        <taxon>Wolfiporia</taxon>
    </lineage>
</organism>
<dbReference type="SUPFAM" id="SSF53335">
    <property type="entry name" value="S-adenosyl-L-methionine-dependent methyltransferases"/>
    <property type="match status" value="1"/>
</dbReference>
<evidence type="ECO:0000313" key="5">
    <source>
        <dbReference type="EMBL" id="PCH36359.1"/>
    </source>
</evidence>
<evidence type="ECO:0000313" key="6">
    <source>
        <dbReference type="Proteomes" id="UP000218811"/>
    </source>
</evidence>
<dbReference type="OrthoDB" id="411785at2759"/>
<accession>A0A2H3JC97</accession>
<dbReference type="GO" id="GO:0032259">
    <property type="term" value="P:methylation"/>
    <property type="evidence" value="ECO:0007669"/>
    <property type="project" value="UniProtKB-KW"/>
</dbReference>